<dbReference type="Proteomes" id="UP000177486">
    <property type="component" value="Unassembled WGS sequence"/>
</dbReference>
<reference evidence="1 2" key="1">
    <citation type="journal article" date="2016" name="Nat. Commun.">
        <title>Thousands of microbial genomes shed light on interconnected biogeochemical processes in an aquifer system.</title>
        <authorList>
            <person name="Anantharaman K."/>
            <person name="Brown C.T."/>
            <person name="Hug L.A."/>
            <person name="Sharon I."/>
            <person name="Castelle C.J."/>
            <person name="Probst A.J."/>
            <person name="Thomas B.C."/>
            <person name="Singh A."/>
            <person name="Wilkins M.J."/>
            <person name="Karaoz U."/>
            <person name="Brodie E.L."/>
            <person name="Williams K.H."/>
            <person name="Hubbard S.S."/>
            <person name="Banfield J.F."/>
        </authorList>
    </citation>
    <scope>NUCLEOTIDE SEQUENCE [LARGE SCALE GENOMIC DNA]</scope>
</reference>
<evidence type="ECO:0000313" key="2">
    <source>
        <dbReference type="Proteomes" id="UP000177486"/>
    </source>
</evidence>
<dbReference type="Pfam" id="PF02348">
    <property type="entry name" value="CTP_transf_3"/>
    <property type="match status" value="1"/>
</dbReference>
<name>A0A1G2EZ69_9BACT</name>
<dbReference type="InterPro" id="IPR003329">
    <property type="entry name" value="Cytidylyl_trans"/>
</dbReference>
<dbReference type="CDD" id="cd02513">
    <property type="entry name" value="CMP-NeuAc_Synthase"/>
    <property type="match status" value="1"/>
</dbReference>
<proteinExistence type="predicted"/>
<organism evidence="1 2">
    <name type="scientific">Candidatus Niyogibacteria bacterium RIFCSPLOWO2_01_FULL_45_48</name>
    <dbReference type="NCBI Taxonomy" id="1801724"/>
    <lineage>
        <taxon>Bacteria</taxon>
        <taxon>Candidatus Niyogiibacteriota</taxon>
    </lineage>
</organism>
<gene>
    <name evidence="1" type="ORF">A2931_02865</name>
</gene>
<dbReference type="Gene3D" id="3.90.550.10">
    <property type="entry name" value="Spore Coat Polysaccharide Biosynthesis Protein SpsA, Chain A"/>
    <property type="match status" value="1"/>
</dbReference>
<dbReference type="InterPro" id="IPR050793">
    <property type="entry name" value="CMP-NeuNAc_synthase"/>
</dbReference>
<dbReference type="AlphaFoldDB" id="A0A1G2EZ69"/>
<dbReference type="PANTHER" id="PTHR21485">
    <property type="entry name" value="HAD SUPERFAMILY MEMBERS CMAS AND KDSC"/>
    <property type="match status" value="1"/>
</dbReference>
<dbReference type="GO" id="GO:0008781">
    <property type="term" value="F:N-acylneuraminate cytidylyltransferase activity"/>
    <property type="evidence" value="ECO:0007669"/>
    <property type="project" value="TreeGrafter"/>
</dbReference>
<protein>
    <recommendedName>
        <fullName evidence="3">Acylneuraminate cytidylyltransferase</fullName>
    </recommendedName>
</protein>
<dbReference type="PANTHER" id="PTHR21485:SF6">
    <property type="entry name" value="N-ACYLNEURAMINATE CYTIDYLYLTRANSFERASE-RELATED"/>
    <property type="match status" value="1"/>
</dbReference>
<evidence type="ECO:0008006" key="3">
    <source>
        <dbReference type="Google" id="ProtNLM"/>
    </source>
</evidence>
<dbReference type="InterPro" id="IPR029044">
    <property type="entry name" value="Nucleotide-diphossugar_trans"/>
</dbReference>
<accession>A0A1G2EZ69</accession>
<sequence length="238" mass="27182">MKKELLAIIPARSGSKRIKNKNIKKFLGKPLIAYAISHAKKNPWIDRVIVDTDSQKILSIAKKYGAETPYLRPRKLAGDKAQVVDAIIHLLNRLNKDEGYEPTHVMILQTTSPLVEQKDVNACWNLMKQTDATTALTVTPTHPRLYWLNNKQNIILANKTEVKSTNIQAWREAYLLNGFVYIVKTPALLKEKSIITKNTKAVVCDKWRSVDLDAPEDWALAELLYKNKNKIKTIIKKR</sequence>
<dbReference type="EMBL" id="MHMQ01000007">
    <property type="protein sequence ID" value="OGZ31089.1"/>
    <property type="molecule type" value="Genomic_DNA"/>
</dbReference>
<dbReference type="SUPFAM" id="SSF53448">
    <property type="entry name" value="Nucleotide-diphospho-sugar transferases"/>
    <property type="match status" value="1"/>
</dbReference>
<evidence type="ECO:0000313" key="1">
    <source>
        <dbReference type="EMBL" id="OGZ31089.1"/>
    </source>
</evidence>
<comment type="caution">
    <text evidence="1">The sequence shown here is derived from an EMBL/GenBank/DDBJ whole genome shotgun (WGS) entry which is preliminary data.</text>
</comment>